<dbReference type="InterPro" id="IPR008207">
    <property type="entry name" value="Sig_transdc_His_kin_Hpt_dom"/>
</dbReference>
<dbReference type="OrthoDB" id="4965347at2"/>
<dbReference type="Gene3D" id="1.20.120.160">
    <property type="entry name" value="HPT domain"/>
    <property type="match status" value="1"/>
</dbReference>
<evidence type="ECO:0000313" key="4">
    <source>
        <dbReference type="Proteomes" id="UP000198751"/>
    </source>
</evidence>
<dbReference type="Proteomes" id="UP000198751">
    <property type="component" value="Chromosome I"/>
</dbReference>
<name>A0A1H2BJE2_9MICC</name>
<accession>A0A1H2BJE2</accession>
<dbReference type="InterPro" id="IPR036641">
    <property type="entry name" value="HPT_dom_sf"/>
</dbReference>
<dbReference type="AlphaFoldDB" id="A0A1H2BJE2"/>
<dbReference type="SUPFAM" id="SSF47226">
    <property type="entry name" value="Histidine-containing phosphotransfer domain, HPT domain"/>
    <property type="match status" value="1"/>
</dbReference>
<dbReference type="EMBL" id="LT629779">
    <property type="protein sequence ID" value="SDT58254.1"/>
    <property type="molecule type" value="Genomic_DNA"/>
</dbReference>
<gene>
    <name evidence="3" type="ORF">SAMN04489743_3734</name>
</gene>
<feature type="domain" description="HPt" evidence="2">
    <location>
        <begin position="27"/>
        <end position="129"/>
    </location>
</feature>
<proteinExistence type="predicted"/>
<evidence type="ECO:0000259" key="2">
    <source>
        <dbReference type="PROSITE" id="PS50894"/>
    </source>
</evidence>
<sequence>MTQEDGYALPLLDKAVLERLRSDLDDDEGVWQVFIQDFIANLPHRIQKVRLTFTTGDAPGALDAILSLKTSSQMIGAERLAGLALELERALRTASRGNGSATALPRLAAQHLRGIKQCADQTTNLLRALLQDRPGGY</sequence>
<dbReference type="Pfam" id="PF01627">
    <property type="entry name" value="Hpt"/>
    <property type="match status" value="1"/>
</dbReference>
<dbReference type="RefSeq" id="WP_091723185.1">
    <property type="nucleotide sequence ID" value="NZ_CAUQLD010000008.1"/>
</dbReference>
<evidence type="ECO:0000256" key="1">
    <source>
        <dbReference type="PROSITE-ProRule" id="PRU00110"/>
    </source>
</evidence>
<keyword evidence="4" id="KW-1185">Reference proteome</keyword>
<organism evidence="3 4">
    <name type="scientific">Pseudarthrobacter equi</name>
    <dbReference type="NCBI Taxonomy" id="728066"/>
    <lineage>
        <taxon>Bacteria</taxon>
        <taxon>Bacillati</taxon>
        <taxon>Actinomycetota</taxon>
        <taxon>Actinomycetes</taxon>
        <taxon>Micrococcales</taxon>
        <taxon>Micrococcaceae</taxon>
        <taxon>Pseudarthrobacter</taxon>
    </lineage>
</organism>
<evidence type="ECO:0000313" key="3">
    <source>
        <dbReference type="EMBL" id="SDT58254.1"/>
    </source>
</evidence>
<comment type="caution">
    <text evidence="1">Lacks conserved residue(s) required for the propagation of feature annotation.</text>
</comment>
<dbReference type="PROSITE" id="PS50894">
    <property type="entry name" value="HPT"/>
    <property type="match status" value="1"/>
</dbReference>
<protein>
    <submittedName>
        <fullName evidence="3">Hpt domain-containing protein</fullName>
    </submittedName>
</protein>
<dbReference type="GO" id="GO:0000160">
    <property type="term" value="P:phosphorelay signal transduction system"/>
    <property type="evidence" value="ECO:0007669"/>
    <property type="project" value="InterPro"/>
</dbReference>
<reference evidence="4" key="1">
    <citation type="submission" date="2016-10" db="EMBL/GenBank/DDBJ databases">
        <authorList>
            <person name="Varghese N."/>
            <person name="Submissions S."/>
        </authorList>
    </citation>
    <scope>NUCLEOTIDE SEQUENCE [LARGE SCALE GENOMIC DNA]</scope>
    <source>
        <strain evidence="4">IMMIB L-1606</strain>
    </source>
</reference>